<evidence type="ECO:0000259" key="12">
    <source>
        <dbReference type="Pfam" id="PF00156"/>
    </source>
</evidence>
<dbReference type="CDD" id="cd06223">
    <property type="entry name" value="PRTases_typeI"/>
    <property type="match status" value="1"/>
</dbReference>
<dbReference type="GO" id="GO:0002055">
    <property type="term" value="F:adenine binding"/>
    <property type="evidence" value="ECO:0007669"/>
    <property type="project" value="TreeGrafter"/>
</dbReference>
<dbReference type="Gene3D" id="3.40.50.2020">
    <property type="match status" value="1"/>
</dbReference>
<keyword evidence="10 11" id="KW-0660">Purine salvage</keyword>
<sequence length="203" mass="23233">MERKQKKRIVPRETLKNKTKMNQISREEKLEILKQTVRNIPDFPIPGIQFKDVTPLFKTKESLSILTDVLLDEYRNKGITKVVGIESRGFIMGPIMALKLEAGFVPIRKPGKLPAETFEEEYEKEYGADKIQIHKDALSSEDVVLIHDDLLATGGTMLAAYKLVKKMGVKKVYINFIIELEELEGRKLFPEDIDVSALIKFEI</sequence>
<comment type="subcellular location">
    <subcellularLocation>
        <location evidence="3 11">Cytoplasm</location>
    </subcellularLocation>
</comment>
<dbReference type="PANTHER" id="PTHR32315:SF3">
    <property type="entry name" value="ADENINE PHOSPHORIBOSYLTRANSFERASE"/>
    <property type="match status" value="1"/>
</dbReference>
<dbReference type="SUPFAM" id="SSF53271">
    <property type="entry name" value="PRTase-like"/>
    <property type="match status" value="1"/>
</dbReference>
<dbReference type="NCBIfam" id="TIGR01090">
    <property type="entry name" value="apt"/>
    <property type="match status" value="1"/>
</dbReference>
<comment type="subunit">
    <text evidence="11">Homodimer.</text>
</comment>
<dbReference type="InterPro" id="IPR029057">
    <property type="entry name" value="PRTase-like"/>
</dbReference>
<dbReference type="GO" id="GO:0016208">
    <property type="term" value="F:AMP binding"/>
    <property type="evidence" value="ECO:0007669"/>
    <property type="project" value="TreeGrafter"/>
</dbReference>
<dbReference type="AlphaFoldDB" id="A0A840CSC0"/>
<feature type="domain" description="Phosphoribosyltransferase" evidence="12">
    <location>
        <begin position="60"/>
        <end position="178"/>
    </location>
</feature>
<dbReference type="FunFam" id="3.40.50.2020:FF:000021">
    <property type="entry name" value="Adenine phosphoribosyltransferase"/>
    <property type="match status" value="1"/>
</dbReference>
<organism evidence="13 14">
    <name type="scientific">Dysgonomonas hofstadii</name>
    <dbReference type="NCBI Taxonomy" id="637886"/>
    <lineage>
        <taxon>Bacteria</taxon>
        <taxon>Pseudomonadati</taxon>
        <taxon>Bacteroidota</taxon>
        <taxon>Bacteroidia</taxon>
        <taxon>Bacteroidales</taxon>
        <taxon>Dysgonomonadaceae</taxon>
        <taxon>Dysgonomonas</taxon>
    </lineage>
</organism>
<dbReference type="GO" id="GO:0006166">
    <property type="term" value="P:purine ribonucleoside salvage"/>
    <property type="evidence" value="ECO:0007669"/>
    <property type="project" value="UniProtKB-UniRule"/>
</dbReference>
<dbReference type="EMBL" id="JACIEP010000019">
    <property type="protein sequence ID" value="MBB4037931.1"/>
    <property type="molecule type" value="Genomic_DNA"/>
</dbReference>
<name>A0A840CSC0_9BACT</name>
<accession>A0A840CSC0</accession>
<evidence type="ECO:0000256" key="9">
    <source>
        <dbReference type="ARBA" id="ARBA00022679"/>
    </source>
</evidence>
<dbReference type="EC" id="2.4.2.7" evidence="6 11"/>
<dbReference type="InterPro" id="IPR005764">
    <property type="entry name" value="Ade_phspho_trans"/>
</dbReference>
<keyword evidence="8 11" id="KW-0328">Glycosyltransferase</keyword>
<dbReference type="InterPro" id="IPR000836">
    <property type="entry name" value="PRTase_dom"/>
</dbReference>
<comment type="caution">
    <text evidence="13">The sequence shown here is derived from an EMBL/GenBank/DDBJ whole genome shotgun (WGS) entry which is preliminary data.</text>
</comment>
<reference evidence="13 14" key="1">
    <citation type="submission" date="2020-08" db="EMBL/GenBank/DDBJ databases">
        <title>Genomic Encyclopedia of Type Strains, Phase IV (KMG-IV): sequencing the most valuable type-strain genomes for metagenomic binning, comparative biology and taxonomic classification.</title>
        <authorList>
            <person name="Goeker M."/>
        </authorList>
    </citation>
    <scope>NUCLEOTIDE SEQUENCE [LARGE SCALE GENOMIC DNA]</scope>
    <source>
        <strain evidence="13 14">DSM 104969</strain>
    </source>
</reference>
<proteinExistence type="inferred from homology"/>
<evidence type="ECO:0000256" key="2">
    <source>
        <dbReference type="ARBA" id="ARBA00003968"/>
    </source>
</evidence>
<dbReference type="Proteomes" id="UP000555103">
    <property type="component" value="Unassembled WGS sequence"/>
</dbReference>
<dbReference type="NCBIfam" id="NF002636">
    <property type="entry name" value="PRK02304.1-5"/>
    <property type="match status" value="1"/>
</dbReference>
<evidence type="ECO:0000256" key="10">
    <source>
        <dbReference type="ARBA" id="ARBA00022726"/>
    </source>
</evidence>
<dbReference type="InterPro" id="IPR050054">
    <property type="entry name" value="UPRTase/APRTase"/>
</dbReference>
<evidence type="ECO:0000313" key="14">
    <source>
        <dbReference type="Proteomes" id="UP000555103"/>
    </source>
</evidence>
<evidence type="ECO:0000313" key="13">
    <source>
        <dbReference type="EMBL" id="MBB4037931.1"/>
    </source>
</evidence>
<dbReference type="PANTHER" id="PTHR32315">
    <property type="entry name" value="ADENINE PHOSPHORIBOSYLTRANSFERASE"/>
    <property type="match status" value="1"/>
</dbReference>
<evidence type="ECO:0000256" key="3">
    <source>
        <dbReference type="ARBA" id="ARBA00004496"/>
    </source>
</evidence>
<dbReference type="GO" id="GO:0006168">
    <property type="term" value="P:adenine salvage"/>
    <property type="evidence" value="ECO:0007669"/>
    <property type="project" value="InterPro"/>
</dbReference>
<dbReference type="GO" id="GO:0005737">
    <property type="term" value="C:cytoplasm"/>
    <property type="evidence" value="ECO:0007669"/>
    <property type="project" value="UniProtKB-SubCell"/>
</dbReference>
<dbReference type="NCBIfam" id="NF002634">
    <property type="entry name" value="PRK02304.1-3"/>
    <property type="match status" value="1"/>
</dbReference>
<evidence type="ECO:0000256" key="11">
    <source>
        <dbReference type="HAMAP-Rule" id="MF_00004"/>
    </source>
</evidence>
<evidence type="ECO:0000256" key="6">
    <source>
        <dbReference type="ARBA" id="ARBA00011893"/>
    </source>
</evidence>
<comment type="similarity">
    <text evidence="5 11">Belongs to the purine/pyrimidine phosphoribosyltransferase family.</text>
</comment>
<comment type="function">
    <text evidence="2 11">Catalyzes a salvage reaction resulting in the formation of AMP, that is energically less costly than de novo synthesis.</text>
</comment>
<comment type="catalytic activity">
    <reaction evidence="1 11">
        <text>AMP + diphosphate = 5-phospho-alpha-D-ribose 1-diphosphate + adenine</text>
        <dbReference type="Rhea" id="RHEA:16609"/>
        <dbReference type="ChEBI" id="CHEBI:16708"/>
        <dbReference type="ChEBI" id="CHEBI:33019"/>
        <dbReference type="ChEBI" id="CHEBI:58017"/>
        <dbReference type="ChEBI" id="CHEBI:456215"/>
        <dbReference type="EC" id="2.4.2.7"/>
    </reaction>
</comment>
<dbReference type="GO" id="GO:0003999">
    <property type="term" value="F:adenine phosphoribosyltransferase activity"/>
    <property type="evidence" value="ECO:0007669"/>
    <property type="project" value="UniProtKB-UniRule"/>
</dbReference>
<gene>
    <name evidence="11" type="primary">apt</name>
    <name evidence="13" type="ORF">GGR21_003855</name>
</gene>
<evidence type="ECO:0000256" key="4">
    <source>
        <dbReference type="ARBA" id="ARBA00004659"/>
    </source>
</evidence>
<comment type="pathway">
    <text evidence="4 11">Purine metabolism; AMP biosynthesis via salvage pathway; AMP from adenine: step 1/1.</text>
</comment>
<evidence type="ECO:0000256" key="7">
    <source>
        <dbReference type="ARBA" id="ARBA00022490"/>
    </source>
</evidence>
<dbReference type="UniPathway" id="UPA00588">
    <property type="reaction ID" value="UER00646"/>
</dbReference>
<evidence type="ECO:0000256" key="1">
    <source>
        <dbReference type="ARBA" id="ARBA00000868"/>
    </source>
</evidence>
<protein>
    <recommendedName>
        <fullName evidence="6 11">Adenine phosphoribosyltransferase</fullName>
        <shortName evidence="11">APRT</shortName>
        <ecNumber evidence="6 11">2.4.2.7</ecNumber>
    </recommendedName>
</protein>
<evidence type="ECO:0000256" key="8">
    <source>
        <dbReference type="ARBA" id="ARBA00022676"/>
    </source>
</evidence>
<keyword evidence="14" id="KW-1185">Reference proteome</keyword>
<keyword evidence="7 11" id="KW-0963">Cytoplasm</keyword>
<evidence type="ECO:0000256" key="5">
    <source>
        <dbReference type="ARBA" id="ARBA00008391"/>
    </source>
</evidence>
<dbReference type="HAMAP" id="MF_00004">
    <property type="entry name" value="Aden_phosphoribosyltr"/>
    <property type="match status" value="1"/>
</dbReference>
<dbReference type="GO" id="GO:0044209">
    <property type="term" value="P:AMP salvage"/>
    <property type="evidence" value="ECO:0007669"/>
    <property type="project" value="UniProtKB-UniRule"/>
</dbReference>
<dbReference type="Pfam" id="PF00156">
    <property type="entry name" value="Pribosyltran"/>
    <property type="match status" value="1"/>
</dbReference>
<keyword evidence="9 11" id="KW-0808">Transferase</keyword>